<gene>
    <name evidence="1" type="ORF">J2T15_005323</name>
</gene>
<evidence type="ECO:0000313" key="1">
    <source>
        <dbReference type="EMBL" id="MDQ0115855.1"/>
    </source>
</evidence>
<dbReference type="InterPro" id="IPR023393">
    <property type="entry name" value="START-like_dom_sf"/>
</dbReference>
<proteinExistence type="predicted"/>
<dbReference type="SUPFAM" id="SSF55961">
    <property type="entry name" value="Bet v1-like"/>
    <property type="match status" value="1"/>
</dbReference>
<dbReference type="InterPro" id="IPR019587">
    <property type="entry name" value="Polyketide_cyclase/dehydratase"/>
</dbReference>
<evidence type="ECO:0000313" key="2">
    <source>
        <dbReference type="Proteomes" id="UP001229346"/>
    </source>
</evidence>
<dbReference type="RefSeq" id="WP_307207851.1">
    <property type="nucleotide sequence ID" value="NZ_JAUSSU010000013.1"/>
</dbReference>
<dbReference type="Gene3D" id="3.30.530.20">
    <property type="match status" value="1"/>
</dbReference>
<name>A0ABT9UAW9_PAEHA</name>
<reference evidence="1 2" key="1">
    <citation type="submission" date="2023-07" db="EMBL/GenBank/DDBJ databases">
        <title>Sorghum-associated microbial communities from plants grown in Nebraska, USA.</title>
        <authorList>
            <person name="Schachtman D."/>
        </authorList>
    </citation>
    <scope>NUCLEOTIDE SEQUENCE [LARGE SCALE GENOMIC DNA]</scope>
    <source>
        <strain evidence="1 2">CC482</strain>
    </source>
</reference>
<accession>A0ABT9UAW9</accession>
<sequence>MVDVLTEITINRPRDQVSEYAANPDNASEWYVNIKSVEWLTPKPIEVGSKIAFKAAFLGKELSYVYQIAENTPGKKLVMRTADGPFPMETTYTWESLSGHSTRMTIRNKGNPSGFSIFFTPFMSWMMKRANKKDLNKIKFLLEETAN</sequence>
<protein>
    <submittedName>
        <fullName evidence="1">Membrane protein</fullName>
    </submittedName>
</protein>
<dbReference type="EMBL" id="JAUSSU010000013">
    <property type="protein sequence ID" value="MDQ0115855.1"/>
    <property type="molecule type" value="Genomic_DNA"/>
</dbReference>
<keyword evidence="2" id="KW-1185">Reference proteome</keyword>
<dbReference type="CDD" id="cd08865">
    <property type="entry name" value="SRPBCC_10"/>
    <property type="match status" value="1"/>
</dbReference>
<dbReference type="Pfam" id="PF10604">
    <property type="entry name" value="Polyketide_cyc2"/>
    <property type="match status" value="1"/>
</dbReference>
<comment type="caution">
    <text evidence="1">The sequence shown here is derived from an EMBL/GenBank/DDBJ whole genome shotgun (WGS) entry which is preliminary data.</text>
</comment>
<dbReference type="Proteomes" id="UP001229346">
    <property type="component" value="Unassembled WGS sequence"/>
</dbReference>
<organism evidence="1 2">
    <name type="scientific">Paenibacillus harenae</name>
    <dbReference type="NCBI Taxonomy" id="306543"/>
    <lineage>
        <taxon>Bacteria</taxon>
        <taxon>Bacillati</taxon>
        <taxon>Bacillota</taxon>
        <taxon>Bacilli</taxon>
        <taxon>Bacillales</taxon>
        <taxon>Paenibacillaceae</taxon>
        <taxon>Paenibacillus</taxon>
    </lineage>
</organism>